<organism evidence="2 3">
    <name type="scientific">Protea cynaroides</name>
    <dbReference type="NCBI Taxonomy" id="273540"/>
    <lineage>
        <taxon>Eukaryota</taxon>
        <taxon>Viridiplantae</taxon>
        <taxon>Streptophyta</taxon>
        <taxon>Embryophyta</taxon>
        <taxon>Tracheophyta</taxon>
        <taxon>Spermatophyta</taxon>
        <taxon>Magnoliopsida</taxon>
        <taxon>Proteales</taxon>
        <taxon>Proteaceae</taxon>
        <taxon>Protea</taxon>
    </lineage>
</organism>
<gene>
    <name evidence="2" type="ORF">NE237_007409</name>
</gene>
<proteinExistence type="predicted"/>
<evidence type="ECO:0000313" key="3">
    <source>
        <dbReference type="Proteomes" id="UP001141806"/>
    </source>
</evidence>
<dbReference type="InterPro" id="IPR002885">
    <property type="entry name" value="PPR_rpt"/>
</dbReference>
<protein>
    <recommendedName>
        <fullName evidence="4">Pentatricopeptide repeat-containing protein</fullName>
    </recommendedName>
</protein>
<dbReference type="AlphaFoldDB" id="A0A9Q0QWF3"/>
<evidence type="ECO:0000256" key="1">
    <source>
        <dbReference type="ARBA" id="ARBA00022737"/>
    </source>
</evidence>
<dbReference type="InterPro" id="IPR011990">
    <property type="entry name" value="TPR-like_helical_dom_sf"/>
</dbReference>
<evidence type="ECO:0000313" key="2">
    <source>
        <dbReference type="EMBL" id="KAJ4974235.1"/>
    </source>
</evidence>
<name>A0A9Q0QWF3_9MAGN</name>
<dbReference type="PANTHER" id="PTHR47933:SF11">
    <property type="entry name" value="PENTATRICOPEPTIDE REPEAT-CONTAINING PROTEIN 2"/>
    <property type="match status" value="1"/>
</dbReference>
<evidence type="ECO:0008006" key="4">
    <source>
        <dbReference type="Google" id="ProtNLM"/>
    </source>
</evidence>
<accession>A0A9Q0QWF3</accession>
<sequence>MLNQLRLCTFLCRPRKIQNLSPFTYHIFLKLSFSNVATEDDYIDLSNPRNPVREILRGFKGFGVNKFLSSDHFGNDDAESAVAFFHSLRDDYGFRHSRISHFVIFHVVAEKGHLKELRRLIRQMVESEGSDSAPSLCDLLWDNFREWNSTDLVWDMLANVYSTFEMVCDALFVIGRMKNFNLQISISTHNDLMCNLRHTDVIWDVYYEIKASGIPRSEYTFNILIDALCKQLGLRDAVAFFQETDRWRKLWSFLKTWRGTYRRSMDILAWW</sequence>
<keyword evidence="3" id="KW-1185">Reference proteome</keyword>
<dbReference type="PANTHER" id="PTHR47933">
    <property type="entry name" value="PENTATRICOPEPTIDE REPEAT-CONTAINING PROTEIN 1, MITOCHONDRIAL"/>
    <property type="match status" value="1"/>
</dbReference>
<dbReference type="Pfam" id="PF13041">
    <property type="entry name" value="PPR_2"/>
    <property type="match status" value="1"/>
</dbReference>
<dbReference type="Proteomes" id="UP001141806">
    <property type="component" value="Unassembled WGS sequence"/>
</dbReference>
<dbReference type="GO" id="GO:0003729">
    <property type="term" value="F:mRNA binding"/>
    <property type="evidence" value="ECO:0007669"/>
    <property type="project" value="TreeGrafter"/>
</dbReference>
<comment type="caution">
    <text evidence="2">The sequence shown here is derived from an EMBL/GenBank/DDBJ whole genome shotgun (WGS) entry which is preliminary data.</text>
</comment>
<dbReference type="EMBL" id="JAMYWD010000004">
    <property type="protein sequence ID" value="KAJ4974235.1"/>
    <property type="molecule type" value="Genomic_DNA"/>
</dbReference>
<reference evidence="2" key="1">
    <citation type="journal article" date="2023" name="Plant J.">
        <title>The genome of the king protea, Protea cynaroides.</title>
        <authorList>
            <person name="Chang J."/>
            <person name="Duong T.A."/>
            <person name="Schoeman C."/>
            <person name="Ma X."/>
            <person name="Roodt D."/>
            <person name="Barker N."/>
            <person name="Li Z."/>
            <person name="Van de Peer Y."/>
            <person name="Mizrachi E."/>
        </authorList>
    </citation>
    <scope>NUCLEOTIDE SEQUENCE</scope>
    <source>
        <tissue evidence="2">Young leaves</tissue>
    </source>
</reference>
<dbReference type="OrthoDB" id="1748646at2759"/>
<keyword evidence="1" id="KW-0677">Repeat</keyword>
<dbReference type="InterPro" id="IPR051240">
    <property type="entry name" value="Mito_RNA-Proc/Resp"/>
</dbReference>
<dbReference type="Gene3D" id="1.25.40.10">
    <property type="entry name" value="Tetratricopeptide repeat domain"/>
    <property type="match status" value="1"/>
</dbReference>